<dbReference type="PANTHER" id="PTHR33403">
    <property type="entry name" value="SPR1"/>
    <property type="match status" value="1"/>
</dbReference>
<dbReference type="EMBL" id="BPVZ01000009">
    <property type="protein sequence ID" value="GKU95217.1"/>
    <property type="molecule type" value="Genomic_DNA"/>
</dbReference>
<feature type="compositionally biased region" description="Gly residues" evidence="3">
    <location>
        <begin position="1"/>
        <end position="12"/>
    </location>
</feature>
<gene>
    <name evidence="4" type="ORF">SLEP1_g8604</name>
</gene>
<dbReference type="InterPro" id="IPR039613">
    <property type="entry name" value="SPR1/2/3/4/5"/>
</dbReference>
<evidence type="ECO:0000256" key="1">
    <source>
        <dbReference type="ARBA" id="ARBA00009656"/>
    </source>
</evidence>
<feature type="compositionally biased region" description="Polar residues" evidence="3">
    <location>
        <begin position="58"/>
        <end position="85"/>
    </location>
</feature>
<protein>
    <recommendedName>
        <fullName evidence="6">Protein SPIRAL1-like 5</fullName>
    </recommendedName>
</protein>
<name>A0AAV5I8A7_9ROSI</name>
<accession>A0AAV5I8A7</accession>
<dbReference type="Proteomes" id="UP001054252">
    <property type="component" value="Unassembled WGS sequence"/>
</dbReference>
<keyword evidence="5" id="KW-1185">Reference proteome</keyword>
<proteinExistence type="inferred from homology"/>
<evidence type="ECO:0000256" key="3">
    <source>
        <dbReference type="SAM" id="MobiDB-lite"/>
    </source>
</evidence>
<keyword evidence="2" id="KW-0493">Microtubule</keyword>
<dbReference type="GO" id="GO:0043622">
    <property type="term" value="P:cortical microtubule organization"/>
    <property type="evidence" value="ECO:0007669"/>
    <property type="project" value="InterPro"/>
</dbReference>
<evidence type="ECO:0000256" key="2">
    <source>
        <dbReference type="ARBA" id="ARBA00022701"/>
    </source>
</evidence>
<reference evidence="4 5" key="1">
    <citation type="journal article" date="2021" name="Commun. Biol.">
        <title>The genome of Shorea leprosula (Dipterocarpaceae) highlights the ecological relevance of drought in aseasonal tropical rainforests.</title>
        <authorList>
            <person name="Ng K.K.S."/>
            <person name="Kobayashi M.J."/>
            <person name="Fawcett J.A."/>
            <person name="Hatakeyama M."/>
            <person name="Paape T."/>
            <person name="Ng C.H."/>
            <person name="Ang C.C."/>
            <person name="Tnah L.H."/>
            <person name="Lee C.T."/>
            <person name="Nishiyama T."/>
            <person name="Sese J."/>
            <person name="O'Brien M.J."/>
            <person name="Copetti D."/>
            <person name="Mohd Noor M.I."/>
            <person name="Ong R.C."/>
            <person name="Putra M."/>
            <person name="Sireger I.Z."/>
            <person name="Indrioko S."/>
            <person name="Kosugi Y."/>
            <person name="Izuno A."/>
            <person name="Isagi Y."/>
            <person name="Lee S.L."/>
            <person name="Shimizu K.K."/>
        </authorList>
    </citation>
    <scope>NUCLEOTIDE SEQUENCE [LARGE SCALE GENOMIC DNA]</scope>
    <source>
        <strain evidence="4">214</strain>
    </source>
</reference>
<evidence type="ECO:0000313" key="5">
    <source>
        <dbReference type="Proteomes" id="UP001054252"/>
    </source>
</evidence>
<comment type="similarity">
    <text evidence="1">Belongs to the SPIRAL1 family.</text>
</comment>
<comment type="caution">
    <text evidence="4">The sequence shown here is derived from an EMBL/GenBank/DDBJ whole genome shotgun (WGS) entry which is preliminary data.</text>
</comment>
<dbReference type="PANTHER" id="PTHR33403:SF19">
    <property type="entry name" value="PROTEIN SPIRAL1-LIKE 5"/>
    <property type="match status" value="1"/>
</dbReference>
<dbReference type="GO" id="GO:0010005">
    <property type="term" value="C:cortical microtubule, transverse to long axis"/>
    <property type="evidence" value="ECO:0007669"/>
    <property type="project" value="TreeGrafter"/>
</dbReference>
<feature type="region of interest" description="Disordered" evidence="3">
    <location>
        <begin position="1"/>
        <end position="111"/>
    </location>
</feature>
<organism evidence="4 5">
    <name type="scientific">Rubroshorea leprosula</name>
    <dbReference type="NCBI Taxonomy" id="152421"/>
    <lineage>
        <taxon>Eukaryota</taxon>
        <taxon>Viridiplantae</taxon>
        <taxon>Streptophyta</taxon>
        <taxon>Embryophyta</taxon>
        <taxon>Tracheophyta</taxon>
        <taxon>Spermatophyta</taxon>
        <taxon>Magnoliopsida</taxon>
        <taxon>eudicotyledons</taxon>
        <taxon>Gunneridae</taxon>
        <taxon>Pentapetalae</taxon>
        <taxon>rosids</taxon>
        <taxon>malvids</taxon>
        <taxon>Malvales</taxon>
        <taxon>Dipterocarpaceae</taxon>
        <taxon>Rubroshorea</taxon>
    </lineage>
</organism>
<dbReference type="AlphaFoldDB" id="A0AAV5I8A7"/>
<sequence>MSRGGSYGGGQSSLGYLFGADEQPSAPPVTQTIQPPYGIDTFEDAPDARRRPKETPKNVINSPPETQQNVTNNYHRAQGQNSGNFITDRPSTKVKSAPGGDSSLGYLFGDK</sequence>
<evidence type="ECO:0008006" key="6">
    <source>
        <dbReference type="Google" id="ProtNLM"/>
    </source>
</evidence>
<feature type="compositionally biased region" description="Basic and acidic residues" evidence="3">
    <location>
        <begin position="46"/>
        <end position="56"/>
    </location>
</feature>
<evidence type="ECO:0000313" key="4">
    <source>
        <dbReference type="EMBL" id="GKU95217.1"/>
    </source>
</evidence>